<evidence type="ECO:0000256" key="1">
    <source>
        <dbReference type="SAM" id="MobiDB-lite"/>
    </source>
</evidence>
<protein>
    <submittedName>
        <fullName evidence="2">Uncharacterized protein</fullName>
    </submittedName>
</protein>
<proteinExistence type="predicted"/>
<reference evidence="2 3" key="1">
    <citation type="submission" date="2021-08" db="EMBL/GenBank/DDBJ databases">
        <title>Caldovatus sediminis gen. nov., sp. nov., a moderately thermophilic bacterium isolated from a hot spring.</title>
        <authorList>
            <person name="Hu C.-J."/>
            <person name="Li W.-J."/>
            <person name="Xian W.-D."/>
        </authorList>
    </citation>
    <scope>NUCLEOTIDE SEQUENCE [LARGE SCALE GENOMIC DNA]</scope>
    <source>
        <strain evidence="2 3">SYSU G05006</strain>
    </source>
</reference>
<keyword evidence="3" id="KW-1185">Reference proteome</keyword>
<dbReference type="RefSeq" id="WP_220116469.1">
    <property type="nucleotide sequence ID" value="NZ_JAHZUY010000008.1"/>
</dbReference>
<accession>A0ABS7F293</accession>
<sequence length="234" mass="23600">MTAAAGGRPSRPAARAFAALRPARLPLAAVAWLALGAACAELRAPPPGEGLPPLLSPDPGDPLRGTVRAAAADFAESGRGLAGRPREAALAAARLEYLAAAVSGDPRFAPMPPAAGLALRNARAELRAALGTREDAEPRAVVAALLAAARALGAGDAAAAARALPPSLFRPGGAETLRRLGELGPLPAAMLATQQVAREMARLDADRRWFGPAATDDAEAGAGRTTVGFGETSY</sequence>
<evidence type="ECO:0000313" key="3">
    <source>
        <dbReference type="Proteomes" id="UP001519924"/>
    </source>
</evidence>
<feature type="region of interest" description="Disordered" evidence="1">
    <location>
        <begin position="214"/>
        <end position="234"/>
    </location>
</feature>
<dbReference type="Proteomes" id="UP001519924">
    <property type="component" value="Unassembled WGS sequence"/>
</dbReference>
<comment type="caution">
    <text evidence="2">The sequence shown here is derived from an EMBL/GenBank/DDBJ whole genome shotgun (WGS) entry which is preliminary data.</text>
</comment>
<name>A0ABS7F293_9PROT</name>
<dbReference type="EMBL" id="JAHZUY010000008">
    <property type="protein sequence ID" value="MBW8268915.1"/>
    <property type="molecule type" value="Genomic_DNA"/>
</dbReference>
<gene>
    <name evidence="2" type="ORF">K1J50_05390</name>
</gene>
<evidence type="ECO:0000313" key="2">
    <source>
        <dbReference type="EMBL" id="MBW8268915.1"/>
    </source>
</evidence>
<organism evidence="2 3">
    <name type="scientific">Caldovatus aquaticus</name>
    <dbReference type="NCBI Taxonomy" id="2865671"/>
    <lineage>
        <taxon>Bacteria</taxon>
        <taxon>Pseudomonadati</taxon>
        <taxon>Pseudomonadota</taxon>
        <taxon>Alphaproteobacteria</taxon>
        <taxon>Acetobacterales</taxon>
        <taxon>Roseomonadaceae</taxon>
        <taxon>Caldovatus</taxon>
    </lineage>
</organism>